<evidence type="ECO:0000256" key="6">
    <source>
        <dbReference type="SAM" id="MobiDB-lite"/>
    </source>
</evidence>
<dbReference type="AlphaFoldDB" id="A0AA35ZFH9"/>
<reference evidence="8" key="1">
    <citation type="submission" date="2023-04" db="EMBL/GenBank/DDBJ databases">
        <authorList>
            <person name="Vijverberg K."/>
            <person name="Xiong W."/>
            <person name="Schranz E."/>
        </authorList>
    </citation>
    <scope>NUCLEOTIDE SEQUENCE</scope>
</reference>
<feature type="domain" description="PPC" evidence="7">
    <location>
        <begin position="284"/>
        <end position="423"/>
    </location>
</feature>
<gene>
    <name evidence="8" type="ORF">LSALG_LOCUS30334</name>
</gene>
<dbReference type="SMART" id="SM00384">
    <property type="entry name" value="AT_hook"/>
    <property type="match status" value="2"/>
</dbReference>
<evidence type="ECO:0000256" key="2">
    <source>
        <dbReference type="ARBA" id="ARBA00023015"/>
    </source>
</evidence>
<dbReference type="Gene3D" id="3.30.1330.80">
    <property type="entry name" value="Hypothetical protein, similar to alpha- acetolactate decarboxylase, domain 2"/>
    <property type="match status" value="1"/>
</dbReference>
<dbReference type="SUPFAM" id="SSF117856">
    <property type="entry name" value="AF0104/ALDC/Ptd012-like"/>
    <property type="match status" value="1"/>
</dbReference>
<dbReference type="Pfam" id="PF03479">
    <property type="entry name" value="PCC"/>
    <property type="match status" value="1"/>
</dbReference>
<organism evidence="8 9">
    <name type="scientific">Lactuca saligna</name>
    <name type="common">Willowleaf lettuce</name>
    <dbReference type="NCBI Taxonomy" id="75948"/>
    <lineage>
        <taxon>Eukaryota</taxon>
        <taxon>Viridiplantae</taxon>
        <taxon>Streptophyta</taxon>
        <taxon>Embryophyta</taxon>
        <taxon>Tracheophyta</taxon>
        <taxon>Spermatophyta</taxon>
        <taxon>Magnoliopsida</taxon>
        <taxon>eudicotyledons</taxon>
        <taxon>Gunneridae</taxon>
        <taxon>Pentapetalae</taxon>
        <taxon>asterids</taxon>
        <taxon>campanulids</taxon>
        <taxon>Asterales</taxon>
        <taxon>Asteraceae</taxon>
        <taxon>Cichorioideae</taxon>
        <taxon>Cichorieae</taxon>
        <taxon>Lactucinae</taxon>
        <taxon>Lactuca</taxon>
    </lineage>
</organism>
<sequence>MLFPSTISFKRPQTRFTFVFTLLHLSLSQNSFSFYHFICNFKSRVFFILILTFTNTSTPLPLDIVHRSDFSENFRGVCGQFFVYLLWVGVRFGSKCMDGRDGIPSFYLNRGFRGSGSNAGSGNQGGGFHAPPPGFKTQLNPTLSPHNHTQIRVAPPSMGPSFHLEHNPPPSFPHSLNIGGSGGGGGGGGGSGGPDDGGVAVSIPIPTPGSGSGSDSVMKKKRGRPRKYAPDASNTALALLKPVPPATSPDQNTPGTQKKRGRPPGSGRKQQLANCGEWMHNSAGSAFTPHIIHISIGEDVAEKILSFAQQRQRALCILSGNGSVSTVTLRQLTSSGGTVTYEGRFEILCLSGSYLLAETGSPRNRTGGLSISLCNSEGQVIGGAIGGKLTASTLVQVVVCSFVYGGGDNSKAKAAIEPPLSGDEKSPGVQLN</sequence>
<dbReference type="InterPro" id="IPR005175">
    <property type="entry name" value="PPC_dom"/>
</dbReference>
<keyword evidence="9" id="KW-1185">Reference proteome</keyword>
<feature type="compositionally biased region" description="Polar residues" evidence="6">
    <location>
        <begin position="137"/>
        <end position="150"/>
    </location>
</feature>
<evidence type="ECO:0000313" key="8">
    <source>
        <dbReference type="EMBL" id="CAI9291184.1"/>
    </source>
</evidence>
<evidence type="ECO:0000259" key="7">
    <source>
        <dbReference type="PROSITE" id="PS51742"/>
    </source>
</evidence>
<feature type="compositionally biased region" description="Gly residues" evidence="6">
    <location>
        <begin position="179"/>
        <end position="196"/>
    </location>
</feature>
<comment type="subcellular location">
    <subcellularLocation>
        <location evidence="5">Nucleus</location>
    </subcellularLocation>
</comment>
<comment type="domain">
    <text evidence="5">The PPC domain mediates interactions between AHL proteins.</text>
</comment>
<dbReference type="Proteomes" id="UP001177003">
    <property type="component" value="Chromosome 6"/>
</dbReference>
<keyword evidence="3 5" id="KW-0238">DNA-binding</keyword>
<feature type="region of interest" description="Disordered" evidence="6">
    <location>
        <begin position="118"/>
        <end position="272"/>
    </location>
</feature>
<evidence type="ECO:0000256" key="5">
    <source>
        <dbReference type="RuleBase" id="RU367031"/>
    </source>
</evidence>
<dbReference type="InterPro" id="IPR017956">
    <property type="entry name" value="AT_hook_DNA-bd_motif"/>
</dbReference>
<evidence type="ECO:0000313" key="9">
    <source>
        <dbReference type="Proteomes" id="UP001177003"/>
    </source>
</evidence>
<keyword evidence="2 5" id="KW-0805">Transcription regulation</keyword>
<evidence type="ECO:0000256" key="1">
    <source>
        <dbReference type="ARBA" id="ARBA00003687"/>
    </source>
</evidence>
<dbReference type="CDD" id="cd11378">
    <property type="entry name" value="DUF296"/>
    <property type="match status" value="1"/>
</dbReference>
<keyword evidence="5" id="KW-0539">Nucleus</keyword>
<dbReference type="PANTHER" id="PTHR31500:SF103">
    <property type="entry name" value="AT-HOOK MOTIF NUCLEAR-LOCALIZED PROTEIN"/>
    <property type="match status" value="1"/>
</dbReference>
<comment type="function">
    <text evidence="1 5">Transcription factor that specifically binds AT-rich DNA sequences related to the nuclear matrix attachment regions (MARs).</text>
</comment>
<dbReference type="EMBL" id="OX465082">
    <property type="protein sequence ID" value="CAI9291184.1"/>
    <property type="molecule type" value="Genomic_DNA"/>
</dbReference>
<accession>A0AA35ZFH9</accession>
<dbReference type="GO" id="GO:0005634">
    <property type="term" value="C:nucleus"/>
    <property type="evidence" value="ECO:0007669"/>
    <property type="project" value="UniProtKB-SubCell"/>
</dbReference>
<name>A0AA35ZFH9_LACSI</name>
<evidence type="ECO:0000256" key="4">
    <source>
        <dbReference type="ARBA" id="ARBA00023163"/>
    </source>
</evidence>
<feature type="compositionally biased region" description="Gly residues" evidence="6">
    <location>
        <begin position="118"/>
        <end position="128"/>
    </location>
</feature>
<dbReference type="PANTHER" id="PTHR31500">
    <property type="entry name" value="AT-HOOK MOTIF NUCLEAR-LOCALIZED PROTEIN 9"/>
    <property type="match status" value="1"/>
</dbReference>
<dbReference type="InterPro" id="IPR039605">
    <property type="entry name" value="AHL"/>
</dbReference>
<evidence type="ECO:0000256" key="3">
    <source>
        <dbReference type="ARBA" id="ARBA00023125"/>
    </source>
</evidence>
<keyword evidence="4 5" id="KW-0804">Transcription</keyword>
<proteinExistence type="predicted"/>
<dbReference type="GO" id="GO:0003680">
    <property type="term" value="F:minor groove of adenine-thymine-rich DNA binding"/>
    <property type="evidence" value="ECO:0007669"/>
    <property type="project" value="UniProtKB-UniRule"/>
</dbReference>
<dbReference type="PROSITE" id="PS51742">
    <property type="entry name" value="PPC"/>
    <property type="match status" value="1"/>
</dbReference>
<protein>
    <recommendedName>
        <fullName evidence="5">AT-hook motif nuclear-localized protein</fullName>
    </recommendedName>
</protein>